<keyword evidence="5" id="KW-0029">Amino-acid transport</keyword>
<dbReference type="EMBL" id="JAATIQ010000529">
    <property type="protein sequence ID" value="KAF4352330.1"/>
    <property type="molecule type" value="Genomic_DNA"/>
</dbReference>
<evidence type="ECO:0000256" key="9">
    <source>
        <dbReference type="SAM" id="Phobius"/>
    </source>
</evidence>
<dbReference type="GO" id="GO:0080143">
    <property type="term" value="P:regulation of amino acid export"/>
    <property type="evidence" value="ECO:0007669"/>
    <property type="project" value="InterPro"/>
</dbReference>
<evidence type="ECO:0000256" key="5">
    <source>
        <dbReference type="ARBA" id="ARBA00022970"/>
    </source>
</evidence>
<keyword evidence="7 9" id="KW-0472">Membrane</keyword>
<evidence type="ECO:0000256" key="7">
    <source>
        <dbReference type="ARBA" id="ARBA00023136"/>
    </source>
</evidence>
<keyword evidence="11" id="KW-1185">Reference proteome</keyword>
<comment type="subcellular location">
    <subcellularLocation>
        <location evidence="1">Membrane</location>
        <topology evidence="1">Single-pass membrane protein</topology>
    </subcellularLocation>
</comment>
<reference evidence="10 11" key="1">
    <citation type="journal article" date="2020" name="bioRxiv">
        <title>Sequence and annotation of 42 cannabis genomes reveals extensive copy number variation in cannabinoid synthesis and pathogen resistance genes.</title>
        <authorList>
            <person name="Mckernan K.J."/>
            <person name="Helbert Y."/>
            <person name="Kane L.T."/>
            <person name="Ebling H."/>
            <person name="Zhang L."/>
            <person name="Liu B."/>
            <person name="Eaton Z."/>
            <person name="Mclaughlin S."/>
            <person name="Kingan S."/>
            <person name="Baybayan P."/>
            <person name="Concepcion G."/>
            <person name="Jordan M."/>
            <person name="Riva A."/>
            <person name="Barbazuk W."/>
            <person name="Harkins T."/>
        </authorList>
    </citation>
    <scope>NUCLEOTIDE SEQUENCE [LARGE SCALE GENOMIC DNA]</scope>
    <source>
        <strain evidence="11">cv. Jamaican Lion 4</strain>
        <tissue evidence="10">Leaf</tissue>
    </source>
</reference>
<evidence type="ECO:0000256" key="8">
    <source>
        <dbReference type="SAM" id="MobiDB-lite"/>
    </source>
</evidence>
<dbReference type="PANTHER" id="PTHR33228">
    <property type="entry name" value="PROTEIN GLUTAMINE DUMPER 4-RELATED"/>
    <property type="match status" value="1"/>
</dbReference>
<comment type="caution">
    <text evidence="10">The sequence shown here is derived from an EMBL/GenBank/DDBJ whole genome shotgun (WGS) entry which is preliminary data.</text>
</comment>
<dbReference type="Proteomes" id="UP000583929">
    <property type="component" value="Unassembled WGS sequence"/>
</dbReference>
<organism evidence="10 11">
    <name type="scientific">Cannabis sativa</name>
    <name type="common">Hemp</name>
    <name type="synonym">Marijuana</name>
    <dbReference type="NCBI Taxonomy" id="3483"/>
    <lineage>
        <taxon>Eukaryota</taxon>
        <taxon>Viridiplantae</taxon>
        <taxon>Streptophyta</taxon>
        <taxon>Embryophyta</taxon>
        <taxon>Tracheophyta</taxon>
        <taxon>Spermatophyta</taxon>
        <taxon>Magnoliopsida</taxon>
        <taxon>eudicotyledons</taxon>
        <taxon>Gunneridae</taxon>
        <taxon>Pentapetalae</taxon>
        <taxon>rosids</taxon>
        <taxon>fabids</taxon>
        <taxon>Rosales</taxon>
        <taxon>Cannabaceae</taxon>
        <taxon>Cannabis</taxon>
    </lineage>
</organism>
<evidence type="ECO:0000256" key="2">
    <source>
        <dbReference type="ARBA" id="ARBA00009977"/>
    </source>
</evidence>
<keyword evidence="3" id="KW-0813">Transport</keyword>
<evidence type="ECO:0000256" key="4">
    <source>
        <dbReference type="ARBA" id="ARBA00022692"/>
    </source>
</evidence>
<evidence type="ECO:0000256" key="1">
    <source>
        <dbReference type="ARBA" id="ARBA00004167"/>
    </source>
</evidence>
<evidence type="ECO:0000256" key="3">
    <source>
        <dbReference type="ARBA" id="ARBA00022448"/>
    </source>
</evidence>
<evidence type="ECO:0000256" key="6">
    <source>
        <dbReference type="ARBA" id="ARBA00022989"/>
    </source>
</evidence>
<evidence type="ECO:0000313" key="11">
    <source>
        <dbReference type="Proteomes" id="UP000583929"/>
    </source>
</evidence>
<comment type="similarity">
    <text evidence="2">Belongs to the GLUTAMINE DUMPER 1 (TC 9.B.60) family.</text>
</comment>
<proteinExistence type="inferred from homology"/>
<sequence length="131" mass="14052">MGGSEETTSPTSAVVIKTTTNVWKSPIPYLFGSLAIMLLLISLALLLLICSYRKRYSSSVDENDENKSSTNHNKNVNGEDEDDGPKIVVIMAGDEAPTYLATPSLLAVLPPCTCSSADRDGDHDQAPQSHV</sequence>
<dbReference type="GO" id="GO:0016020">
    <property type="term" value="C:membrane"/>
    <property type="evidence" value="ECO:0007669"/>
    <property type="project" value="UniProtKB-SubCell"/>
</dbReference>
<keyword evidence="6 9" id="KW-1133">Transmembrane helix</keyword>
<feature type="transmembrane region" description="Helical" evidence="9">
    <location>
        <begin position="27"/>
        <end position="49"/>
    </location>
</feature>
<gene>
    <name evidence="10" type="ORF">G4B88_000933</name>
</gene>
<dbReference type="AlphaFoldDB" id="A0A7J6E3B0"/>
<evidence type="ECO:0000313" key="10">
    <source>
        <dbReference type="EMBL" id="KAF4352330.1"/>
    </source>
</evidence>
<keyword evidence="4 9" id="KW-0812">Transmembrane</keyword>
<name>A0A7J6E3B0_CANSA</name>
<accession>A0A7J6E3B0</accession>
<dbReference type="PANTHER" id="PTHR33228:SF80">
    <property type="entry name" value="PROTEIN, PUTATIVE-RELATED"/>
    <property type="match status" value="1"/>
</dbReference>
<dbReference type="GO" id="GO:0006865">
    <property type="term" value="P:amino acid transport"/>
    <property type="evidence" value="ECO:0007669"/>
    <property type="project" value="UniProtKB-KW"/>
</dbReference>
<dbReference type="InterPro" id="IPR040359">
    <property type="entry name" value="GDU"/>
</dbReference>
<feature type="region of interest" description="Disordered" evidence="8">
    <location>
        <begin position="58"/>
        <end position="86"/>
    </location>
</feature>
<protein>
    <submittedName>
        <fullName evidence="10">Uncharacterized protein</fullName>
    </submittedName>
</protein>